<name>A0ABP1FRC6_9CHLO</name>
<dbReference type="InterPro" id="IPR052514">
    <property type="entry name" value="SAM-dependent_MTase"/>
</dbReference>
<dbReference type="SUPFAM" id="SSF53335">
    <property type="entry name" value="S-adenosyl-L-methionine-dependent methyltransferases"/>
    <property type="match status" value="1"/>
</dbReference>
<dbReference type="EMBL" id="CAXHTA020000003">
    <property type="protein sequence ID" value="CAL5220097.1"/>
    <property type="molecule type" value="Genomic_DNA"/>
</dbReference>
<protein>
    <submittedName>
        <fullName evidence="1">G2048 protein</fullName>
    </submittedName>
</protein>
<evidence type="ECO:0000313" key="1">
    <source>
        <dbReference type="EMBL" id="CAL5220097.1"/>
    </source>
</evidence>
<accession>A0ABP1FRC6</accession>
<evidence type="ECO:0000313" key="2">
    <source>
        <dbReference type="Proteomes" id="UP001497392"/>
    </source>
</evidence>
<dbReference type="PANTHER" id="PTHR34203">
    <property type="entry name" value="METHYLTRANSFERASE, FKBM FAMILY PROTEIN"/>
    <property type="match status" value="1"/>
</dbReference>
<comment type="caution">
    <text evidence="1">The sequence shown here is derived from an EMBL/GenBank/DDBJ whole genome shotgun (WGS) entry which is preliminary data.</text>
</comment>
<sequence length="325" mass="36078">MGSSYGPDPSTQQPAEPPRARDHILLRSSRSCNPRLQTMLRTLGATSDALWGRLLDVHASPASAIVVDISVFRGSQCLEAAKKGFMTVVCFESSPVNYDATREAAREQDVPDKGLQLLNMAVLNVTGAEVELLLGTDSDGRYMSQMVPTTTLDDFLLPRLNLRRDDAFDAHIKDDTGHGREVGLQERKEELYMVRVDVQGFEGLVVEGMQQLLRRKQVTYLMLNIWPQMMRQAGRKSCEETLRLVADMGYTLHELALSPAVWEQGANKLKERVMAEARDHPTDIDGLCAWVLQHSSQQGLWVDVLAVHDPQLGGSSCSVDGFQAQ</sequence>
<dbReference type="InterPro" id="IPR029063">
    <property type="entry name" value="SAM-dependent_MTases_sf"/>
</dbReference>
<proteinExistence type="predicted"/>
<dbReference type="Proteomes" id="UP001497392">
    <property type="component" value="Unassembled WGS sequence"/>
</dbReference>
<organism evidence="1 2">
    <name type="scientific">Coccomyxa viridis</name>
    <dbReference type="NCBI Taxonomy" id="1274662"/>
    <lineage>
        <taxon>Eukaryota</taxon>
        <taxon>Viridiplantae</taxon>
        <taxon>Chlorophyta</taxon>
        <taxon>core chlorophytes</taxon>
        <taxon>Trebouxiophyceae</taxon>
        <taxon>Trebouxiophyceae incertae sedis</taxon>
        <taxon>Coccomyxaceae</taxon>
        <taxon>Coccomyxa</taxon>
    </lineage>
</organism>
<keyword evidence="2" id="KW-1185">Reference proteome</keyword>
<dbReference type="PANTHER" id="PTHR34203:SF15">
    <property type="entry name" value="SLL1173 PROTEIN"/>
    <property type="match status" value="1"/>
</dbReference>
<reference evidence="1 2" key="1">
    <citation type="submission" date="2024-06" db="EMBL/GenBank/DDBJ databases">
        <authorList>
            <person name="Kraege A."/>
            <person name="Thomma B."/>
        </authorList>
    </citation>
    <scope>NUCLEOTIDE SEQUENCE [LARGE SCALE GENOMIC DNA]</scope>
</reference>
<gene>
    <name evidence="1" type="primary">g2048</name>
    <name evidence="1" type="ORF">VP750_LOCUS1756</name>
</gene>
<dbReference type="Gene3D" id="3.40.50.150">
    <property type="entry name" value="Vaccinia Virus protein VP39"/>
    <property type="match status" value="1"/>
</dbReference>